<evidence type="ECO:0000256" key="2">
    <source>
        <dbReference type="SAM" id="Phobius"/>
    </source>
</evidence>
<organism evidence="3 4">
    <name type="scientific">Cupriavidus oxalaticus</name>
    <dbReference type="NCBI Taxonomy" id="96344"/>
    <lineage>
        <taxon>Bacteria</taxon>
        <taxon>Pseudomonadati</taxon>
        <taxon>Pseudomonadota</taxon>
        <taxon>Betaproteobacteria</taxon>
        <taxon>Burkholderiales</taxon>
        <taxon>Burkholderiaceae</taxon>
        <taxon>Cupriavidus</taxon>
    </lineage>
</organism>
<dbReference type="Proteomes" id="UP000623307">
    <property type="component" value="Chromosome 2"/>
</dbReference>
<dbReference type="RefSeq" id="WP_063237045.1">
    <property type="nucleotide sequence ID" value="NZ_CP069810.1"/>
</dbReference>
<name>A0ABX7HXV2_9BURK</name>
<keyword evidence="2" id="KW-0812">Transmembrane</keyword>
<reference evidence="3 4" key="1">
    <citation type="submission" date="2021-02" db="EMBL/GenBank/DDBJ databases">
        <title>Complete Genome Sequence of Cupriavidus oxalaticus Strain Ox1, a Soil Oxalate-Degrading Species.</title>
        <authorList>
            <person name="Palmieri F."/>
            <person name="Udriet P."/>
            <person name="Deuasquier M."/>
            <person name="Beaudoing E."/>
            <person name="Johnson S.L."/>
            <person name="Davenport K.W."/>
            <person name="Chain P.S."/>
            <person name="Bindschedler S."/>
            <person name="Junier P."/>
        </authorList>
    </citation>
    <scope>NUCLEOTIDE SEQUENCE [LARGE SCALE GENOMIC DNA]</scope>
    <source>
        <strain evidence="3 4">Ox1</strain>
    </source>
</reference>
<proteinExistence type="predicted"/>
<sequence>MVRELRRLRHENSQFAVKDPAKRISYQDETLLYLAWKTMQCMYVEHSPRRLLLAASPGGGQIHWASNMTNAKPAAGRQPFRHDARRLDRDEMKRIATRQVRIELDAWQEKTAAKPFNPAMVVTGILAGVAFVFSVMSWLNESTQDKIEKATGPLASRITEMDRRLTGRLDAVDSRIERLEVRVEKGFEEFNEKLENVNAKVDNVTAKVDNVTAKLDLLLKRR</sequence>
<evidence type="ECO:0000256" key="1">
    <source>
        <dbReference type="SAM" id="Coils"/>
    </source>
</evidence>
<dbReference type="GeneID" id="303491018"/>
<keyword evidence="1" id="KW-0175">Coiled coil</keyword>
<dbReference type="EMBL" id="CP069812">
    <property type="protein sequence ID" value="QRQ94951.1"/>
    <property type="molecule type" value="Genomic_DNA"/>
</dbReference>
<keyword evidence="4" id="KW-1185">Reference proteome</keyword>
<feature type="transmembrane region" description="Helical" evidence="2">
    <location>
        <begin position="119"/>
        <end position="139"/>
    </location>
</feature>
<feature type="coiled-coil region" evidence="1">
    <location>
        <begin position="187"/>
        <end position="221"/>
    </location>
</feature>
<evidence type="ECO:0000313" key="3">
    <source>
        <dbReference type="EMBL" id="QRQ94951.1"/>
    </source>
</evidence>
<dbReference type="Gene3D" id="3.90.20.10">
    <property type="match status" value="1"/>
</dbReference>
<keyword evidence="2" id="KW-1133">Transmembrane helix</keyword>
<gene>
    <name evidence="3" type="ORF">JTE92_15845</name>
</gene>
<protein>
    <submittedName>
        <fullName evidence="3">Uncharacterized protein</fullName>
    </submittedName>
</protein>
<evidence type="ECO:0000313" key="4">
    <source>
        <dbReference type="Proteomes" id="UP000623307"/>
    </source>
</evidence>
<keyword evidence="2" id="KW-0472">Membrane</keyword>
<accession>A0ABX7HXV2</accession>